<accession>A0ABQ6EWE3</accession>
<comment type="caution">
    <text evidence="1">The sequence shown here is derived from an EMBL/GenBank/DDBJ whole genome shotgun (WGS) entry which is preliminary data.</text>
</comment>
<dbReference type="RefSeq" id="WP_284190934.1">
    <property type="nucleotide sequence ID" value="NZ_BSPW01000018.1"/>
</dbReference>
<protein>
    <submittedName>
        <fullName evidence="1">Uncharacterized protein</fullName>
    </submittedName>
</protein>
<dbReference type="Proteomes" id="UP001157138">
    <property type="component" value="Unassembled WGS sequence"/>
</dbReference>
<reference evidence="2" key="1">
    <citation type="journal article" date="2019" name="Int. J. Syst. Evol. Microbiol.">
        <title>The Global Catalogue of Microorganisms (GCM) 10K type strain sequencing project: providing services to taxonomists for standard genome sequencing and annotation.</title>
        <authorList>
            <consortium name="The Broad Institute Genomics Platform"/>
            <consortium name="The Broad Institute Genome Sequencing Center for Infectious Disease"/>
            <person name="Wu L."/>
            <person name="Ma J."/>
        </authorList>
    </citation>
    <scope>NUCLEOTIDE SEQUENCE [LARGE SCALE GENOMIC DNA]</scope>
    <source>
        <strain evidence="2">NBRC 108723</strain>
    </source>
</reference>
<gene>
    <name evidence="1" type="ORF">GCM10007938_07880</name>
</gene>
<evidence type="ECO:0000313" key="1">
    <source>
        <dbReference type="EMBL" id="GLT17011.1"/>
    </source>
</evidence>
<keyword evidence="2" id="KW-1185">Reference proteome</keyword>
<evidence type="ECO:0000313" key="2">
    <source>
        <dbReference type="Proteomes" id="UP001157138"/>
    </source>
</evidence>
<name>A0ABQ6EWE3_9VIBR</name>
<proteinExistence type="predicted"/>
<dbReference type="EMBL" id="BSPW01000018">
    <property type="protein sequence ID" value="GLT17011.1"/>
    <property type="molecule type" value="Genomic_DNA"/>
</dbReference>
<sequence length="61" mass="6994">MRMVEADSSLKEAVGRFYKEQGYHCTWSDTERVLKTVRLSAQNRAALCWINSARIGTMTLL</sequence>
<organism evidence="1 2">
    <name type="scientific">Vibrio zhanjiangensis</name>
    <dbReference type="NCBI Taxonomy" id="1046128"/>
    <lineage>
        <taxon>Bacteria</taxon>
        <taxon>Pseudomonadati</taxon>
        <taxon>Pseudomonadota</taxon>
        <taxon>Gammaproteobacteria</taxon>
        <taxon>Vibrionales</taxon>
        <taxon>Vibrionaceae</taxon>
        <taxon>Vibrio</taxon>
    </lineage>
</organism>